<feature type="transmembrane region" description="Helical" evidence="8">
    <location>
        <begin position="89"/>
        <end position="108"/>
    </location>
</feature>
<evidence type="ECO:0000256" key="2">
    <source>
        <dbReference type="ARBA" id="ARBA00008873"/>
    </source>
</evidence>
<keyword evidence="5 8" id="KW-1133">Transmembrane helix</keyword>
<evidence type="ECO:0000259" key="10">
    <source>
        <dbReference type="Pfam" id="PF16916"/>
    </source>
</evidence>
<dbReference type="RefSeq" id="WP_183987991.1">
    <property type="nucleotide sequence ID" value="NZ_JACHHG010000010.1"/>
</dbReference>
<dbReference type="InterPro" id="IPR058533">
    <property type="entry name" value="Cation_efflux_TM"/>
</dbReference>
<keyword evidence="3" id="KW-0813">Transport</keyword>
<evidence type="ECO:0000256" key="8">
    <source>
        <dbReference type="SAM" id="Phobius"/>
    </source>
</evidence>
<feature type="transmembrane region" description="Helical" evidence="8">
    <location>
        <begin position="123"/>
        <end position="144"/>
    </location>
</feature>
<dbReference type="AlphaFoldDB" id="A0A841I5T4"/>
<evidence type="ECO:0000313" key="12">
    <source>
        <dbReference type="Proteomes" id="UP000569951"/>
    </source>
</evidence>
<dbReference type="InterPro" id="IPR002524">
    <property type="entry name" value="Cation_efflux"/>
</dbReference>
<dbReference type="Gene3D" id="1.20.1510.10">
    <property type="entry name" value="Cation efflux protein transmembrane domain"/>
    <property type="match status" value="1"/>
</dbReference>
<feature type="transmembrane region" description="Helical" evidence="8">
    <location>
        <begin position="188"/>
        <end position="205"/>
    </location>
</feature>
<dbReference type="NCBIfam" id="TIGR01297">
    <property type="entry name" value="CDF"/>
    <property type="match status" value="1"/>
</dbReference>
<evidence type="ECO:0000256" key="1">
    <source>
        <dbReference type="ARBA" id="ARBA00004141"/>
    </source>
</evidence>
<dbReference type="InterPro" id="IPR036837">
    <property type="entry name" value="Cation_efflux_CTD_sf"/>
</dbReference>
<dbReference type="PANTHER" id="PTHR11562:SF17">
    <property type="entry name" value="RE54080P-RELATED"/>
    <property type="match status" value="1"/>
</dbReference>
<feature type="transmembrane region" description="Helical" evidence="8">
    <location>
        <begin position="156"/>
        <end position="182"/>
    </location>
</feature>
<dbReference type="Pfam" id="PF16916">
    <property type="entry name" value="ZT_dimer"/>
    <property type="match status" value="1"/>
</dbReference>
<sequence length="311" mass="32608">MAHSHDHNHDHNHAHGSDRRRLGIALGLTATLMVAEIVGGLASGSLALLSDAGHMASDAVALILSLTAAYVAARPASARRSYGWRRSEVLAALANAAGLLAVTAWILLEAAERLRNPHPIEGGLMLGVAVAGLLANAASAWVLHGGHRHSLNVRGAFLHVIGDLLGSVGAIIAALVVLLTSYTAADPIISVLVALLIARSAWTLLKEALEVLMESSPKGTDPATIRRSLEGVPGVRGVHDLHLWSISSGFPVMTAHLELHAGSDASRVLRTAREILSRRFGLTHVTLQLEAESCGCTPCDALLPPPARRAH</sequence>
<dbReference type="EMBL" id="JACHHG010000010">
    <property type="protein sequence ID" value="MBB6099235.1"/>
    <property type="molecule type" value="Genomic_DNA"/>
</dbReference>
<keyword evidence="6" id="KW-0406">Ion transport</keyword>
<protein>
    <submittedName>
        <fullName evidence="11">Cobalt-zinc-cadmium efflux system protein</fullName>
    </submittedName>
</protein>
<feature type="transmembrane region" description="Helical" evidence="8">
    <location>
        <begin position="59"/>
        <end position="77"/>
    </location>
</feature>
<proteinExistence type="inferred from homology"/>
<dbReference type="InterPro" id="IPR050681">
    <property type="entry name" value="CDF/SLC30A"/>
</dbReference>
<dbReference type="GO" id="GO:0005385">
    <property type="term" value="F:zinc ion transmembrane transporter activity"/>
    <property type="evidence" value="ECO:0007669"/>
    <property type="project" value="TreeGrafter"/>
</dbReference>
<dbReference type="InterPro" id="IPR027469">
    <property type="entry name" value="Cation_efflux_TMD_sf"/>
</dbReference>
<dbReference type="SUPFAM" id="SSF161111">
    <property type="entry name" value="Cation efflux protein transmembrane domain-like"/>
    <property type="match status" value="1"/>
</dbReference>
<reference evidence="11 12" key="1">
    <citation type="submission" date="2020-08" db="EMBL/GenBank/DDBJ databases">
        <title>Genomic Encyclopedia of Type Strains, Phase IV (KMG-IV): sequencing the most valuable type-strain genomes for metagenomic binning, comparative biology and taxonomic classification.</title>
        <authorList>
            <person name="Goeker M."/>
        </authorList>
    </citation>
    <scope>NUCLEOTIDE SEQUENCE [LARGE SCALE GENOMIC DNA]</scope>
    <source>
        <strain evidence="11 12">DSM 21458</strain>
    </source>
</reference>
<evidence type="ECO:0000256" key="3">
    <source>
        <dbReference type="ARBA" id="ARBA00022448"/>
    </source>
</evidence>
<dbReference type="PANTHER" id="PTHR11562">
    <property type="entry name" value="CATION EFFLUX PROTEIN/ ZINC TRANSPORTER"/>
    <property type="match status" value="1"/>
</dbReference>
<keyword evidence="12" id="KW-1185">Reference proteome</keyword>
<feature type="transmembrane region" description="Helical" evidence="8">
    <location>
        <begin position="22"/>
        <end position="47"/>
    </location>
</feature>
<evidence type="ECO:0000256" key="5">
    <source>
        <dbReference type="ARBA" id="ARBA00022989"/>
    </source>
</evidence>
<comment type="similarity">
    <text evidence="2">Belongs to the cation diffusion facilitator (CDF) transporter (TC 2.A.4) family. SLC30A subfamily.</text>
</comment>
<gene>
    <name evidence="11" type="ORF">HNR42_002673</name>
</gene>
<dbReference type="GO" id="GO:0005886">
    <property type="term" value="C:plasma membrane"/>
    <property type="evidence" value="ECO:0007669"/>
    <property type="project" value="TreeGrafter"/>
</dbReference>
<comment type="subcellular location">
    <subcellularLocation>
        <location evidence="1">Membrane</location>
        <topology evidence="1">Multi-pass membrane protein</topology>
    </subcellularLocation>
</comment>
<name>A0A841I5T4_9DEIO</name>
<dbReference type="Proteomes" id="UP000569951">
    <property type="component" value="Unassembled WGS sequence"/>
</dbReference>
<evidence type="ECO:0000313" key="11">
    <source>
        <dbReference type="EMBL" id="MBB6099235.1"/>
    </source>
</evidence>
<feature type="domain" description="Cation efflux protein cytoplasmic" evidence="10">
    <location>
        <begin position="219"/>
        <end position="291"/>
    </location>
</feature>
<keyword evidence="7 8" id="KW-0472">Membrane</keyword>
<comment type="caution">
    <text evidence="11">The sequence shown here is derived from an EMBL/GenBank/DDBJ whole genome shotgun (WGS) entry which is preliminary data.</text>
</comment>
<evidence type="ECO:0000259" key="9">
    <source>
        <dbReference type="Pfam" id="PF01545"/>
    </source>
</evidence>
<accession>A0A841I5T4</accession>
<dbReference type="Pfam" id="PF01545">
    <property type="entry name" value="Cation_efflux"/>
    <property type="match status" value="1"/>
</dbReference>
<dbReference type="SUPFAM" id="SSF160240">
    <property type="entry name" value="Cation efflux protein cytoplasmic domain-like"/>
    <property type="match status" value="1"/>
</dbReference>
<organism evidence="11 12">
    <name type="scientific">Deinobacterium chartae</name>
    <dbReference type="NCBI Taxonomy" id="521158"/>
    <lineage>
        <taxon>Bacteria</taxon>
        <taxon>Thermotogati</taxon>
        <taxon>Deinococcota</taxon>
        <taxon>Deinococci</taxon>
        <taxon>Deinococcales</taxon>
        <taxon>Deinococcaceae</taxon>
        <taxon>Deinobacterium</taxon>
    </lineage>
</organism>
<evidence type="ECO:0000256" key="4">
    <source>
        <dbReference type="ARBA" id="ARBA00022692"/>
    </source>
</evidence>
<evidence type="ECO:0000256" key="7">
    <source>
        <dbReference type="ARBA" id="ARBA00023136"/>
    </source>
</evidence>
<dbReference type="InterPro" id="IPR027470">
    <property type="entry name" value="Cation_efflux_CTD"/>
</dbReference>
<evidence type="ECO:0000256" key="6">
    <source>
        <dbReference type="ARBA" id="ARBA00023065"/>
    </source>
</evidence>
<keyword evidence="4 8" id="KW-0812">Transmembrane</keyword>
<feature type="domain" description="Cation efflux protein transmembrane" evidence="9">
    <location>
        <begin position="24"/>
        <end position="213"/>
    </location>
</feature>